<accession>A0A8H8R189</accession>
<dbReference type="SUPFAM" id="SSF53474">
    <property type="entry name" value="alpha/beta-Hydrolases"/>
    <property type="match status" value="1"/>
</dbReference>
<keyword evidence="1 3" id="KW-0378">Hydrolase</keyword>
<dbReference type="GO" id="GO:0016787">
    <property type="term" value="F:hydrolase activity"/>
    <property type="evidence" value="ECO:0007669"/>
    <property type="project" value="UniProtKB-KW"/>
</dbReference>
<sequence length="342" mass="38036">MSRLNLYIKTYLFRIFAAIGRYCELYLSPPSPQRPSFTVRIPSTIGSVPGSFKLLFYTPPSYKLGQQSSKKYPVLVNFHGGAYSVGNAADDARWATTVLQKIECVIVSVDYRLAPRYPFPTGIEDCVSAMLYLWANADSLHLDVSRTALSGFSAGGNYSFTAPIRLHQEIARLKAEDRLAEVELGKLVGIVAFYPAVDWTRSRAERAASNPNTKPIGMPKSLVGVFDESYLYPKPADMRNPLLSPALADEALLKEALPRKVCFITCWGDALLGEGEAFRERLRGMGSVISGFTVPGVAHGWDKMPSWGNMTRERDEAYRVAVESLKDMYSPLMNYKDLLFGE</sequence>
<reference evidence="3 4" key="1">
    <citation type="submission" date="2018-05" db="EMBL/GenBank/DDBJ databases">
        <title>Genome sequencing and assembly of the regulated plant pathogen Lachnellula willkommii and related sister species for the development of diagnostic species identification markers.</title>
        <authorList>
            <person name="Giroux E."/>
            <person name="Bilodeau G."/>
        </authorList>
    </citation>
    <scope>NUCLEOTIDE SEQUENCE [LARGE SCALE GENOMIC DNA]</scope>
    <source>
        <strain evidence="3 4">CBS 185.66</strain>
    </source>
</reference>
<evidence type="ECO:0000256" key="1">
    <source>
        <dbReference type="ARBA" id="ARBA00022801"/>
    </source>
</evidence>
<dbReference type="PANTHER" id="PTHR48081">
    <property type="entry name" value="AB HYDROLASE SUPERFAMILY PROTEIN C4A8.06C"/>
    <property type="match status" value="1"/>
</dbReference>
<comment type="caution">
    <text evidence="3">The sequence shown here is derived from an EMBL/GenBank/DDBJ whole genome shotgun (WGS) entry which is preliminary data.</text>
</comment>
<dbReference type="OrthoDB" id="408631at2759"/>
<dbReference type="EMBL" id="QGMH01000068">
    <property type="protein sequence ID" value="TVY26498.1"/>
    <property type="molecule type" value="Genomic_DNA"/>
</dbReference>
<protein>
    <submittedName>
        <fullName evidence="3">AB hydrolase superfamily protein</fullName>
    </submittedName>
</protein>
<dbReference type="Pfam" id="PF07859">
    <property type="entry name" value="Abhydrolase_3"/>
    <property type="match status" value="1"/>
</dbReference>
<evidence type="ECO:0000313" key="4">
    <source>
        <dbReference type="Proteomes" id="UP000431533"/>
    </source>
</evidence>
<evidence type="ECO:0000259" key="2">
    <source>
        <dbReference type="Pfam" id="PF07859"/>
    </source>
</evidence>
<dbReference type="InterPro" id="IPR029058">
    <property type="entry name" value="AB_hydrolase_fold"/>
</dbReference>
<proteinExistence type="predicted"/>
<keyword evidence="4" id="KW-1185">Reference proteome</keyword>
<dbReference type="GeneID" id="41985796"/>
<dbReference type="RefSeq" id="XP_031005286.1">
    <property type="nucleotide sequence ID" value="XM_031150542.1"/>
</dbReference>
<dbReference type="Proteomes" id="UP000431533">
    <property type="component" value="Unassembled WGS sequence"/>
</dbReference>
<dbReference type="Gene3D" id="3.40.50.1820">
    <property type="entry name" value="alpha/beta hydrolase"/>
    <property type="match status" value="1"/>
</dbReference>
<evidence type="ECO:0000313" key="3">
    <source>
        <dbReference type="EMBL" id="TVY26498.1"/>
    </source>
</evidence>
<organism evidence="3 4">
    <name type="scientific">Lachnellula hyalina</name>
    <dbReference type="NCBI Taxonomy" id="1316788"/>
    <lineage>
        <taxon>Eukaryota</taxon>
        <taxon>Fungi</taxon>
        <taxon>Dikarya</taxon>
        <taxon>Ascomycota</taxon>
        <taxon>Pezizomycotina</taxon>
        <taxon>Leotiomycetes</taxon>
        <taxon>Helotiales</taxon>
        <taxon>Lachnaceae</taxon>
        <taxon>Lachnellula</taxon>
    </lineage>
</organism>
<dbReference type="InterPro" id="IPR013094">
    <property type="entry name" value="AB_hydrolase_3"/>
</dbReference>
<name>A0A8H8R189_9HELO</name>
<dbReference type="AlphaFoldDB" id="A0A8H8R189"/>
<feature type="domain" description="Alpha/beta hydrolase fold-3" evidence="2">
    <location>
        <begin position="75"/>
        <end position="301"/>
    </location>
</feature>
<dbReference type="InterPro" id="IPR050300">
    <property type="entry name" value="GDXG_lipolytic_enzyme"/>
</dbReference>
<gene>
    <name evidence="3" type="ORF">LHYA1_G005598</name>
</gene>
<dbReference type="PANTHER" id="PTHR48081:SF8">
    <property type="entry name" value="ALPHA_BETA HYDROLASE FOLD-3 DOMAIN-CONTAINING PROTEIN-RELATED"/>
    <property type="match status" value="1"/>
</dbReference>